<dbReference type="EMBL" id="QXGB01000080">
    <property type="protein sequence ID" value="KAE9232046.1"/>
    <property type="molecule type" value="Genomic_DNA"/>
</dbReference>
<evidence type="ECO:0000313" key="4">
    <source>
        <dbReference type="Proteomes" id="UP000433483"/>
    </source>
</evidence>
<dbReference type="OrthoDB" id="101778at2759"/>
<organism evidence="3 4">
    <name type="scientific">Phytophthora fragariae</name>
    <dbReference type="NCBI Taxonomy" id="53985"/>
    <lineage>
        <taxon>Eukaryota</taxon>
        <taxon>Sar</taxon>
        <taxon>Stramenopiles</taxon>
        <taxon>Oomycota</taxon>
        <taxon>Peronosporomycetes</taxon>
        <taxon>Peronosporales</taxon>
        <taxon>Peronosporaceae</taxon>
        <taxon>Phytophthora</taxon>
    </lineage>
</organism>
<evidence type="ECO:0000313" key="5">
    <source>
        <dbReference type="Proteomes" id="UP000488956"/>
    </source>
</evidence>
<name>A0A6A3Z7T7_9STRA</name>
<dbReference type="AlphaFoldDB" id="A0A6A3Z7T7"/>
<gene>
    <name evidence="3" type="ORF">PF005_g2853</name>
    <name evidence="2" type="ORF">PF010_g2475</name>
</gene>
<evidence type="ECO:0000313" key="3">
    <source>
        <dbReference type="EMBL" id="KAE9232046.1"/>
    </source>
</evidence>
<reference evidence="3 4" key="1">
    <citation type="submission" date="2018-08" db="EMBL/GenBank/DDBJ databases">
        <title>Genomic investigation of the strawberry pathogen Phytophthora fragariae indicates pathogenicity is determined by transcriptional variation in three key races.</title>
        <authorList>
            <person name="Adams T.M."/>
            <person name="Armitage A.D."/>
            <person name="Sobczyk M.K."/>
            <person name="Bates H.J."/>
            <person name="Dunwell J.M."/>
            <person name="Nellist C.F."/>
            <person name="Harrison R.J."/>
        </authorList>
    </citation>
    <scope>NUCLEOTIDE SEQUENCE [LARGE SCALE GENOMIC DNA]</scope>
    <source>
        <strain evidence="3 4">NOV-27</strain>
        <strain evidence="2 5">ONT-3</strain>
    </source>
</reference>
<keyword evidence="4" id="KW-1185">Reference proteome</keyword>
<feature type="compositionally biased region" description="Polar residues" evidence="1">
    <location>
        <begin position="138"/>
        <end position="157"/>
    </location>
</feature>
<dbReference type="EMBL" id="QXFX01000067">
    <property type="protein sequence ID" value="KAE9134428.1"/>
    <property type="molecule type" value="Genomic_DNA"/>
</dbReference>
<feature type="region of interest" description="Disordered" evidence="1">
    <location>
        <begin position="124"/>
        <end position="157"/>
    </location>
</feature>
<dbReference type="Proteomes" id="UP000488956">
    <property type="component" value="Unassembled WGS sequence"/>
</dbReference>
<dbReference type="Proteomes" id="UP000433483">
    <property type="component" value="Unassembled WGS sequence"/>
</dbReference>
<protein>
    <submittedName>
        <fullName evidence="3">Uncharacterized protein</fullName>
    </submittedName>
</protein>
<comment type="caution">
    <text evidence="3">The sequence shown here is derived from an EMBL/GenBank/DDBJ whole genome shotgun (WGS) entry which is preliminary data.</text>
</comment>
<accession>A0A6A3Z7T7</accession>
<sequence>MHQTRGSVLSFLRSGSPSLTVSLQPNGDKSRISKQGAPNEFDINYRELLACAFAIHAWSTTKRAARSQSWPLHVHFRIDNTSAIAWQTNMASLDSQAQVIIRLISLWELQSGLRISASHISPASKTKLQTPAPGVGRTTPTHFASTKSPGTGSHLTL</sequence>
<evidence type="ECO:0000313" key="2">
    <source>
        <dbReference type="EMBL" id="KAE9134428.1"/>
    </source>
</evidence>
<proteinExistence type="predicted"/>
<evidence type="ECO:0000256" key="1">
    <source>
        <dbReference type="SAM" id="MobiDB-lite"/>
    </source>
</evidence>